<gene>
    <name evidence="7" type="ORF">PEGY_LOCUS4727</name>
</gene>
<dbReference type="FunFam" id="3.60.20.40:FF:000008">
    <property type="entry name" value="Gamma-glutamyltranspeptidase (Eurofung)"/>
    <property type="match status" value="1"/>
</dbReference>
<comment type="catalytic activity">
    <reaction evidence="3">
        <text>an N-terminal (5-L-glutamyl)-[peptide] + an alpha-amino acid = 5-L-glutamyl amino acid + an N-terminal L-alpha-aminoacyl-[peptide]</text>
        <dbReference type="Rhea" id="RHEA:23904"/>
        <dbReference type="Rhea" id="RHEA-COMP:9780"/>
        <dbReference type="Rhea" id="RHEA-COMP:9795"/>
        <dbReference type="ChEBI" id="CHEBI:77644"/>
        <dbReference type="ChEBI" id="CHEBI:78597"/>
        <dbReference type="ChEBI" id="CHEBI:78599"/>
        <dbReference type="ChEBI" id="CHEBI:78608"/>
        <dbReference type="EC" id="2.3.2.2"/>
    </reaction>
</comment>
<feature type="binding site" evidence="2">
    <location>
        <position position="486"/>
    </location>
    <ligand>
        <name>L-glutamate</name>
        <dbReference type="ChEBI" id="CHEBI:29985"/>
    </ligand>
</feature>
<dbReference type="InterPro" id="IPR043137">
    <property type="entry name" value="GGT_ssub_C"/>
</dbReference>
<dbReference type="GO" id="GO:0005886">
    <property type="term" value="C:plasma membrane"/>
    <property type="evidence" value="ECO:0007669"/>
    <property type="project" value="TreeGrafter"/>
</dbReference>
<comment type="catalytic activity">
    <reaction evidence="3">
        <text>an S-substituted glutathione + H2O = an S-substituted L-cysteinylglycine + L-glutamate</text>
        <dbReference type="Rhea" id="RHEA:59468"/>
        <dbReference type="ChEBI" id="CHEBI:15377"/>
        <dbReference type="ChEBI" id="CHEBI:29985"/>
        <dbReference type="ChEBI" id="CHEBI:90779"/>
        <dbReference type="ChEBI" id="CHEBI:143103"/>
        <dbReference type="EC" id="3.4.19.13"/>
    </reaction>
</comment>
<feature type="binding site" evidence="2">
    <location>
        <position position="435"/>
    </location>
    <ligand>
        <name>L-glutamate</name>
        <dbReference type="ChEBI" id="CHEBI:29985"/>
    </ligand>
</feature>
<comment type="pathway">
    <text evidence="3">Mycotoxin biosynthesis.</text>
</comment>
<reference evidence="7" key="1">
    <citation type="submission" date="2021-07" db="EMBL/GenBank/DDBJ databases">
        <authorList>
            <person name="Branca A.L. A."/>
        </authorList>
    </citation>
    <scope>NUCLEOTIDE SEQUENCE</scope>
</reference>
<dbReference type="PANTHER" id="PTHR11686:SF62">
    <property type="entry name" value="GLUTATHIONE HYDROLASE"/>
    <property type="match status" value="1"/>
</dbReference>
<feature type="chain" id="PRO_5040861876" description="Glutathione hydrolase" evidence="5">
    <location>
        <begin position="28"/>
        <end position="1494"/>
    </location>
</feature>
<evidence type="ECO:0000256" key="3">
    <source>
        <dbReference type="RuleBase" id="RU368068"/>
    </source>
</evidence>
<evidence type="ECO:0000313" key="8">
    <source>
        <dbReference type="Proteomes" id="UP001154252"/>
    </source>
</evidence>
<dbReference type="InterPro" id="IPR043138">
    <property type="entry name" value="GGT_lsub"/>
</dbReference>
<accession>A0A9W4KGF1</accession>
<dbReference type="PANTHER" id="PTHR11686">
    <property type="entry name" value="GAMMA GLUTAMYL TRANSPEPTIDASE"/>
    <property type="match status" value="1"/>
</dbReference>
<feature type="compositionally biased region" description="Basic residues" evidence="4">
    <location>
        <begin position="1039"/>
        <end position="1051"/>
    </location>
</feature>
<feature type="compositionally biased region" description="Basic residues" evidence="4">
    <location>
        <begin position="882"/>
        <end position="896"/>
    </location>
</feature>
<feature type="binding site" evidence="2">
    <location>
        <begin position="411"/>
        <end position="413"/>
    </location>
    <ligand>
        <name>L-glutamate</name>
        <dbReference type="ChEBI" id="CHEBI:29985"/>
    </ligand>
</feature>
<protein>
    <recommendedName>
        <fullName evidence="3">Glutathione hydrolase</fullName>
        <ecNumber evidence="3">2.3.2.2</ecNumber>
        <ecNumber evidence="3">3.4.19.13</ecNumber>
    </recommendedName>
    <alternativeName>
        <fullName evidence="3">Gamma-glutamyltransferase</fullName>
    </alternativeName>
</protein>
<keyword evidence="3" id="KW-0012">Acyltransferase</keyword>
<feature type="domain" description="HhH-GPD" evidence="6">
    <location>
        <begin position="1274"/>
        <end position="1348"/>
    </location>
</feature>
<feature type="active site" description="Nucleophile" evidence="1">
    <location>
        <position position="393"/>
    </location>
</feature>
<feature type="compositionally biased region" description="Low complexity" evidence="4">
    <location>
        <begin position="687"/>
        <end position="699"/>
    </location>
</feature>
<keyword evidence="8" id="KW-1185">Reference proteome</keyword>
<dbReference type="Gene3D" id="1.10.340.30">
    <property type="entry name" value="Hypothetical protein, domain 2"/>
    <property type="match status" value="1"/>
</dbReference>
<feature type="compositionally biased region" description="Basic residues" evidence="4">
    <location>
        <begin position="862"/>
        <end position="872"/>
    </location>
</feature>
<name>A0A9W4KGF1_9EURO</name>
<dbReference type="InterPro" id="IPR000101">
    <property type="entry name" value="GGT_peptidase"/>
</dbReference>
<feature type="binding site" evidence="2">
    <location>
        <position position="116"/>
    </location>
    <ligand>
        <name>L-glutamate</name>
        <dbReference type="ChEBI" id="CHEBI:29985"/>
    </ligand>
</feature>
<feature type="binding site" evidence="2">
    <location>
        <begin position="463"/>
        <end position="464"/>
    </location>
    <ligand>
        <name>L-glutamate</name>
        <dbReference type="ChEBI" id="CHEBI:29985"/>
    </ligand>
</feature>
<feature type="region of interest" description="Disordered" evidence="4">
    <location>
        <begin position="845"/>
        <end position="966"/>
    </location>
</feature>
<dbReference type="SUPFAM" id="SSF48150">
    <property type="entry name" value="DNA-glycosylase"/>
    <property type="match status" value="1"/>
</dbReference>
<dbReference type="InterPro" id="IPR011257">
    <property type="entry name" value="DNA_glycosylase"/>
</dbReference>
<dbReference type="EC" id="3.4.19.13" evidence="3"/>
<feature type="compositionally biased region" description="Basic residues" evidence="4">
    <location>
        <begin position="700"/>
        <end position="712"/>
    </location>
</feature>
<dbReference type="InterPro" id="IPR029055">
    <property type="entry name" value="Ntn_hydrolases_N"/>
</dbReference>
<dbReference type="Pfam" id="PF00730">
    <property type="entry name" value="HhH-GPD"/>
    <property type="match status" value="1"/>
</dbReference>
<feature type="region of interest" description="Disordered" evidence="4">
    <location>
        <begin position="641"/>
        <end position="715"/>
    </location>
</feature>
<comment type="caution">
    <text evidence="7">The sequence shown here is derived from an EMBL/GenBank/DDBJ whole genome shotgun (WGS) entry which is preliminary data.</text>
</comment>
<sequence>MLQPIRVGVSAVLSLLLIAAHLPSANTSPLEFSERDTNEIGLGKLGPGKLGAVASESSICSRHGSDILKKGGNAADALVATEFCIGVVGMYHSGIGGGGFMLVRSEKGDYEFVDFRETAPAAAFEDMYKNNEDASIYGGLASGVPGEVRGLEYLHKKYGSLPWSTVMQPAIRTARDGFPVTEDLVKYMKSSVGTGEDFLSKNPTWAIDFAPNGTRLGLGDTITRRRLADTLEAIAQRGADAFYSGPIAEAMINALQSQNGTMTLEDLKNYTVAIRDISQIDYRGYKITSTTAPSSGSIAMSILKILGTYKDFFSTEKSVNLSTHRLDEAMRFGYGERSKFGDPLFVDGMAKYEKDILKQSTIDEIRSKISDARTQNVSVYDPEGLESLETPGTSHIAAADHTGLAISVITTINLLFGSHVMVPETGIVMNNEMNDFSIPGSSNSFGYIPSVANYVRPGKRPLSSITPAIVERPDGKLFLIAGSAGGSRIITATVQNIINSIDRGLSAAKALAKPRLHDQLMPNQVTFEYTYDNATVADMKSRGHNVTWVAPGQSTAQLIRVLPNGTFDAAATGYVYEPFELPQLPTLDNPPSTVALRNTMARLSNISVVVPLPSFDIDPLKTFDENFFDRAVDNILSEEASIEESRDEMTDSSIGISSPFGCDGTSDFSKLKVRRSGRTEAKSPHFSTPSTSSPTTTTTKKQKSRSSSRIKKAVTMEDFNGNNEAPMSLENVTPIHEAGDHPSSLPEVTESINMSTGDNEMTAEEKIFISVDPEKQMQVLKFVVSHSFMMEQAQPVRCSARREFTGQVRGVAAQAGMNDTAIDALIAHVRKTYLEDRGIAATEDAGSAFGDEVDGDEETHNKSSHRKRRKSSSTHPEDKDHRKTKRRHSDKARRHSHDAVPHDEPTEVVEAHVPAGAPPGSQDNSCIEPDEPKNEDNSPDLPMMPTNIIRGSPGRPIDLTDSPPYDQNIAEADAVQPSEGVDAIVGFKDVKKRIKEVLTRYVSPDAPRDGVPESPSPEKVVEEKPSKRRESSKASKTEKNKRKRERRRIRKMFSEQKQPQDDSVDGAVKQPRGHSVDGAAQDQIPPSTPRRPSFESSNGSRQSSGVTPSDEVQSKYFLGAGNPRVGSKSKRETASLLYDLSIPPKARQLLNDLNLPPDFLSSDSSLSDAPSDLDSDWNDLDDLPSHIQIKLSPPKSPCLVPQCTSPDPETPVKCTSFVSPESIKTPKAKAPKHSPYFPRVLADPESCLPFPPINTPSFGLIQEQLAHDPFRLLIATIFLNRTRGGVALPVLFKVFERYPTIEAMAEADLPEFVSMINCLGFQNQRARKCITLAQTWLSDPPNKSKRYRKLHYPRKLDGRNVGREECIDEEDLRVAWEIAHLPGVGAYSLDSWRIFCRDELRGKASDWKGTDATEVGFVPEWKCVLPHDKELRAYLTWMWLKEGWVWDYNTGDLTPASDKMMRAAQSGGVAREEESNWVLETSPVKAVNGLHGSD</sequence>
<evidence type="ECO:0000256" key="4">
    <source>
        <dbReference type="SAM" id="MobiDB-lite"/>
    </source>
</evidence>
<evidence type="ECO:0000256" key="5">
    <source>
        <dbReference type="SAM" id="SignalP"/>
    </source>
</evidence>
<dbReference type="GO" id="GO:0036374">
    <property type="term" value="F:glutathione hydrolase activity"/>
    <property type="evidence" value="ECO:0007669"/>
    <property type="project" value="UniProtKB-UniRule"/>
</dbReference>
<dbReference type="Gene3D" id="3.60.20.40">
    <property type="match status" value="1"/>
</dbReference>
<dbReference type="Pfam" id="PF01019">
    <property type="entry name" value="G_glu_transpept"/>
    <property type="match status" value="1"/>
</dbReference>
<dbReference type="InterPro" id="IPR003265">
    <property type="entry name" value="HhH-GPD_domain"/>
</dbReference>
<feature type="region of interest" description="Disordered" evidence="4">
    <location>
        <begin position="999"/>
        <end position="1131"/>
    </location>
</feature>
<dbReference type="Proteomes" id="UP001154252">
    <property type="component" value="Unassembled WGS sequence"/>
</dbReference>
<evidence type="ECO:0000256" key="2">
    <source>
        <dbReference type="PIRSR" id="PIRSR600101-2"/>
    </source>
</evidence>
<dbReference type="FunFam" id="1.10.340.30:FF:000020">
    <property type="entry name" value="Pre-mRNA splicing factor, putative"/>
    <property type="match status" value="1"/>
</dbReference>
<dbReference type="NCBIfam" id="TIGR00066">
    <property type="entry name" value="g_glut_trans"/>
    <property type="match status" value="1"/>
</dbReference>
<dbReference type="Gene3D" id="1.10.246.130">
    <property type="match status" value="1"/>
</dbReference>
<dbReference type="SUPFAM" id="SSF56235">
    <property type="entry name" value="N-terminal nucleophile aminohydrolases (Ntn hydrolases)"/>
    <property type="match status" value="1"/>
</dbReference>
<comment type="function">
    <text evidence="3">Gamma-glutamyltransferase.</text>
</comment>
<dbReference type="GO" id="GO:0006751">
    <property type="term" value="P:glutathione catabolic process"/>
    <property type="evidence" value="ECO:0007669"/>
    <property type="project" value="UniProtKB-UniRule"/>
</dbReference>
<comment type="catalytic activity">
    <reaction evidence="3">
        <text>glutathione + H2O = L-cysteinylglycine + L-glutamate</text>
        <dbReference type="Rhea" id="RHEA:28807"/>
        <dbReference type="ChEBI" id="CHEBI:15377"/>
        <dbReference type="ChEBI" id="CHEBI:29985"/>
        <dbReference type="ChEBI" id="CHEBI:57925"/>
        <dbReference type="ChEBI" id="CHEBI:61694"/>
        <dbReference type="EC" id="3.4.19.13"/>
    </reaction>
</comment>
<organism evidence="7 8">
    <name type="scientific">Penicillium egyptiacum</name>
    <dbReference type="NCBI Taxonomy" id="1303716"/>
    <lineage>
        <taxon>Eukaryota</taxon>
        <taxon>Fungi</taxon>
        <taxon>Dikarya</taxon>
        <taxon>Ascomycota</taxon>
        <taxon>Pezizomycotina</taxon>
        <taxon>Eurotiomycetes</taxon>
        <taxon>Eurotiomycetidae</taxon>
        <taxon>Eurotiales</taxon>
        <taxon>Aspergillaceae</taxon>
        <taxon>Penicillium</taxon>
    </lineage>
</organism>
<keyword evidence="3" id="KW-0808">Transferase</keyword>
<feature type="compositionally biased region" description="Polar residues" evidence="4">
    <location>
        <begin position="1094"/>
        <end position="1111"/>
    </location>
</feature>
<evidence type="ECO:0000259" key="6">
    <source>
        <dbReference type="Pfam" id="PF00730"/>
    </source>
</evidence>
<feature type="compositionally biased region" description="Basic and acidic residues" evidence="4">
    <location>
        <begin position="1019"/>
        <end position="1038"/>
    </location>
</feature>
<evidence type="ECO:0000256" key="1">
    <source>
        <dbReference type="PIRSR" id="PIRSR600101-1"/>
    </source>
</evidence>
<dbReference type="EMBL" id="CAJVRC010000860">
    <property type="protein sequence ID" value="CAG8897552.1"/>
    <property type="molecule type" value="Genomic_DNA"/>
</dbReference>
<dbReference type="GO" id="GO:0006285">
    <property type="term" value="P:base-excision repair, AP site formation"/>
    <property type="evidence" value="ECO:0007669"/>
    <property type="project" value="UniProtKB-ARBA"/>
</dbReference>
<dbReference type="PRINTS" id="PR01210">
    <property type="entry name" value="GGTRANSPTASE"/>
</dbReference>
<dbReference type="GO" id="GO:0103068">
    <property type="term" value="F:leukotriene C4 gamma-glutamyl transferase activity"/>
    <property type="evidence" value="ECO:0007669"/>
    <property type="project" value="UniProtKB-EC"/>
</dbReference>
<keyword evidence="5" id="KW-0732">Signal</keyword>
<dbReference type="OrthoDB" id="10265068at2759"/>
<feature type="signal peptide" evidence="5">
    <location>
        <begin position="1"/>
        <end position="27"/>
    </location>
</feature>
<keyword evidence="3" id="KW-0378">Hydrolase</keyword>
<evidence type="ECO:0000313" key="7">
    <source>
        <dbReference type="EMBL" id="CAG8897552.1"/>
    </source>
</evidence>
<dbReference type="EC" id="2.3.2.2" evidence="3"/>
<proteinExistence type="predicted"/>